<evidence type="ECO:0000313" key="3">
    <source>
        <dbReference type="EMBL" id="KAG2852932.1"/>
    </source>
</evidence>
<accession>A0A329RTG1</accession>
<feature type="compositionally biased region" description="Polar residues" evidence="1">
    <location>
        <begin position="408"/>
        <end position="427"/>
    </location>
</feature>
<reference evidence="8 9" key="1">
    <citation type="submission" date="2018-01" db="EMBL/GenBank/DDBJ databases">
        <title>Draft genome of the strawberry crown rot pathogen Phytophthora cactorum.</title>
        <authorList>
            <person name="Armitage A.D."/>
            <person name="Lysoe E."/>
            <person name="Nellist C.F."/>
            <person name="Harrison R.J."/>
            <person name="Brurberg M.B."/>
        </authorList>
    </citation>
    <scope>NUCLEOTIDE SEQUENCE [LARGE SCALE GENOMIC DNA]</scope>
    <source>
        <strain evidence="8 9">10300</strain>
    </source>
</reference>
<proteinExistence type="predicted"/>
<evidence type="ECO:0000259" key="2">
    <source>
        <dbReference type="Pfam" id="PF19033"/>
    </source>
</evidence>
<dbReference type="VEuPathDB" id="FungiDB:PC110_g16039"/>
<feature type="compositionally biased region" description="Polar residues" evidence="1">
    <location>
        <begin position="434"/>
        <end position="444"/>
    </location>
</feature>
<evidence type="ECO:0000313" key="4">
    <source>
        <dbReference type="EMBL" id="KAG2907670.1"/>
    </source>
</evidence>
<dbReference type="AlphaFoldDB" id="A0A329RTG1"/>
<organism evidence="8 9">
    <name type="scientific">Phytophthora cactorum</name>
    <dbReference type="NCBI Taxonomy" id="29920"/>
    <lineage>
        <taxon>Eukaryota</taxon>
        <taxon>Sar</taxon>
        <taxon>Stramenopiles</taxon>
        <taxon>Oomycota</taxon>
        <taxon>Peronosporomycetes</taxon>
        <taxon>Peronosporales</taxon>
        <taxon>Peronosporaceae</taxon>
        <taxon>Phytophthora</taxon>
    </lineage>
</organism>
<protein>
    <recommendedName>
        <fullName evidence="2">CCZ1/INTU/HPS4 third Longin domain-containing protein</fullName>
    </recommendedName>
</protein>
<dbReference type="Proteomes" id="UP000697107">
    <property type="component" value="Unassembled WGS sequence"/>
</dbReference>
<evidence type="ECO:0000313" key="7">
    <source>
        <dbReference type="EMBL" id="KAG3220367.1"/>
    </source>
</evidence>
<dbReference type="Proteomes" id="UP000774804">
    <property type="component" value="Unassembled WGS sequence"/>
</dbReference>
<keyword evidence="9" id="KW-1185">Reference proteome</keyword>
<dbReference type="EMBL" id="RCMI01000505">
    <property type="protein sequence ID" value="KAG2907670.1"/>
    <property type="molecule type" value="Genomic_DNA"/>
</dbReference>
<dbReference type="EMBL" id="RCML01000464">
    <property type="protein sequence ID" value="KAG2976335.1"/>
    <property type="molecule type" value="Genomic_DNA"/>
</dbReference>
<evidence type="ECO:0000313" key="9">
    <source>
        <dbReference type="Proteomes" id="UP000251314"/>
    </source>
</evidence>
<comment type="caution">
    <text evidence="8">The sequence shown here is derived from an EMBL/GenBank/DDBJ whole genome shotgun (WGS) entry which is preliminary data.</text>
</comment>
<dbReference type="PANTHER" id="PTHR13056">
    <property type="entry name" value="VACUOLAR FUSION PROTEIN CCZ1 HOMOLOG-RELATED"/>
    <property type="match status" value="1"/>
</dbReference>
<evidence type="ECO:0000313" key="5">
    <source>
        <dbReference type="EMBL" id="KAG2925734.1"/>
    </source>
</evidence>
<feature type="region of interest" description="Disordered" evidence="1">
    <location>
        <begin position="408"/>
        <end position="468"/>
    </location>
</feature>
<evidence type="ECO:0000256" key="1">
    <source>
        <dbReference type="SAM" id="MobiDB-lite"/>
    </source>
</evidence>
<dbReference type="Proteomes" id="UP000736787">
    <property type="component" value="Unassembled WGS sequence"/>
</dbReference>
<dbReference type="Proteomes" id="UP000251314">
    <property type="component" value="Unassembled WGS sequence"/>
</dbReference>
<dbReference type="GO" id="GO:0035658">
    <property type="term" value="C:Mon1-Ccz1 complex"/>
    <property type="evidence" value="ECO:0007669"/>
    <property type="project" value="InterPro"/>
</dbReference>
<dbReference type="InterPro" id="IPR043989">
    <property type="entry name" value="CCZ1/INTU/HSP4_longin_3"/>
</dbReference>
<dbReference type="Pfam" id="PF19033">
    <property type="entry name" value="Intu_longin_3"/>
    <property type="match status" value="1"/>
</dbReference>
<dbReference type="EMBL" id="RCMV01000267">
    <property type="protein sequence ID" value="KAG3220367.1"/>
    <property type="molecule type" value="Genomic_DNA"/>
</dbReference>
<dbReference type="EMBL" id="MJFZ01000552">
    <property type="protein sequence ID" value="RAW27570.1"/>
    <property type="molecule type" value="Genomic_DNA"/>
</dbReference>
<dbReference type="GO" id="GO:0016192">
    <property type="term" value="P:vesicle-mediated transport"/>
    <property type="evidence" value="ECO:0007669"/>
    <property type="project" value="InterPro"/>
</dbReference>
<feature type="compositionally biased region" description="Polar residues" evidence="1">
    <location>
        <begin position="451"/>
        <end position="464"/>
    </location>
</feature>
<evidence type="ECO:0000313" key="8">
    <source>
        <dbReference type="EMBL" id="RAW27570.1"/>
    </source>
</evidence>
<dbReference type="STRING" id="29920.A0A329RTG1"/>
<feature type="domain" description="CCZ1/INTU/HPS4 third Longin" evidence="2">
    <location>
        <begin position="614"/>
        <end position="718"/>
    </location>
</feature>
<dbReference type="EMBL" id="RCMG01000510">
    <property type="protein sequence ID" value="KAG2852932.1"/>
    <property type="molecule type" value="Genomic_DNA"/>
</dbReference>
<dbReference type="Proteomes" id="UP000735874">
    <property type="component" value="Unassembled WGS sequence"/>
</dbReference>
<dbReference type="Proteomes" id="UP000760860">
    <property type="component" value="Unassembled WGS sequence"/>
</dbReference>
<dbReference type="InterPro" id="IPR013176">
    <property type="entry name" value="Ccz1"/>
</dbReference>
<reference evidence="3" key="2">
    <citation type="submission" date="2018-10" db="EMBL/GenBank/DDBJ databases">
        <title>Effector identification in a new, highly contiguous assembly of the strawberry crown rot pathogen Phytophthora cactorum.</title>
        <authorList>
            <person name="Armitage A.D."/>
            <person name="Nellist C.F."/>
            <person name="Bates H."/>
            <person name="Vickerstaff R.J."/>
            <person name="Harrison R.J."/>
        </authorList>
    </citation>
    <scope>NUCLEOTIDE SEQUENCE</scope>
    <source>
        <strain evidence="3">15-7</strain>
        <strain evidence="4">4032</strain>
        <strain evidence="5">4040</strain>
        <strain evidence="6">P415</strain>
        <strain evidence="7">P421</strain>
    </source>
</reference>
<gene>
    <name evidence="8" type="ORF">PC110_g16039</name>
    <name evidence="3" type="ORF">PC113_g14596</name>
    <name evidence="4" type="ORF">PC115_g13838</name>
    <name evidence="5" type="ORF">PC117_g15129</name>
    <name evidence="6" type="ORF">PC118_g13474</name>
    <name evidence="7" type="ORF">PC129_g8863</name>
</gene>
<dbReference type="OrthoDB" id="240546at2759"/>
<name>A0A329RTG1_9STRA</name>
<dbReference type="PANTHER" id="PTHR13056:SF0">
    <property type="entry name" value="VACUOLAR FUSION PROTEIN CCZ1 HOMOLOG-RELATED"/>
    <property type="match status" value="1"/>
</dbReference>
<evidence type="ECO:0000313" key="6">
    <source>
        <dbReference type="EMBL" id="KAG2976335.1"/>
    </source>
</evidence>
<dbReference type="EMBL" id="RCMK01000493">
    <property type="protein sequence ID" value="KAG2925734.1"/>
    <property type="molecule type" value="Genomic_DNA"/>
</dbReference>
<sequence length="733" mass="82059">MLLLWHEALGSDDEQAAEDELYARVLYSQEDGEGGERLLQNLHLVQGLLTFVRMQRYRGDDEEKRETTTGWTPEWASVTLSRRRFFILEVEPQIFMALGVQPTVEIKDHRSAYKGLLREMYGMFRLFHGSIDSNLRLLPLVYAVNGEATSGRTTKYIDGMDLLMDIAATRKRLRKLRLAMRAHTYSVDLDQMHGNIVMTELREDRLAAEAALETLVAQSPASQLQRKCARFFPTLLQALDVRGSSGLSELQGLGYFPMDQPTFLALQTFVNGFHTEMNFSDENTGAERVEGSALFIKGNLLWSSLETASMQLLYNFLRLREERGMTMIRGDENHECDEPYPDLTATNNADAELWMANAYEDTFLSVWSSKLSYAECDAVSQTEEGPPHLRKAARSLHKQHPVSLSTFLSEAQPSSGSGNLLTPSSTPRAVESSPLGSPSHSPASATRFGGSRSNGASPASSKSAMKTRARSISFRNAGLLLKDGHFSKFLHPNRENASESAWGETEAVWSPQIFPLGGASTPLIASATTGTTARHRVVVWHEADLTMVILLRLNGPEVEASNAAPRGLHAATLERLKDYLEGQQRFQNLAQLILTRYNATFAPEKSIPNLHPLPPFLYINRVNLAFRMQYVPRLLKSKEDDLFPIPSKLLGHYFPSSLMALVNELHGELHKSTSAGNREICVRTRHAGWVLAKKSETSHRELYVFFDSKISSVYDLSDSLQMLLHDQFGNVLF</sequence>